<dbReference type="AlphaFoldDB" id="A0A368NI43"/>
<feature type="chain" id="PRO_5016711362" description="Lipoprotein" evidence="1">
    <location>
        <begin position="23"/>
        <end position="68"/>
    </location>
</feature>
<keyword evidence="1" id="KW-0732">Signal</keyword>
<evidence type="ECO:0000256" key="1">
    <source>
        <dbReference type="SAM" id="SignalP"/>
    </source>
</evidence>
<accession>A0A368NI43</accession>
<dbReference type="PROSITE" id="PS51257">
    <property type="entry name" value="PROKAR_LIPOPROTEIN"/>
    <property type="match status" value="1"/>
</dbReference>
<dbReference type="Proteomes" id="UP000252558">
    <property type="component" value="Unassembled WGS sequence"/>
</dbReference>
<name>A0A368NI43_9GAMM</name>
<sequence>MKIFTLTVLSFAISLLSACSPAEKVASKKSQVIIPDYQLDALEKAKGVEQTAKEAEEARKKALADAGA</sequence>
<dbReference type="RefSeq" id="WP_114338649.1">
    <property type="nucleotide sequence ID" value="NZ_QPID01000007.1"/>
</dbReference>
<gene>
    <name evidence="2" type="ORF">DU002_12060</name>
</gene>
<dbReference type="EMBL" id="QPID01000007">
    <property type="protein sequence ID" value="RCU49089.1"/>
    <property type="molecule type" value="Genomic_DNA"/>
</dbReference>
<protein>
    <recommendedName>
        <fullName evidence="4">Lipoprotein</fullName>
    </recommendedName>
</protein>
<feature type="signal peptide" evidence="1">
    <location>
        <begin position="1"/>
        <end position="22"/>
    </location>
</feature>
<evidence type="ECO:0000313" key="3">
    <source>
        <dbReference type="Proteomes" id="UP000252558"/>
    </source>
</evidence>
<organism evidence="2 3">
    <name type="scientific">Corallincola holothuriorum</name>
    <dbReference type="NCBI Taxonomy" id="2282215"/>
    <lineage>
        <taxon>Bacteria</taxon>
        <taxon>Pseudomonadati</taxon>
        <taxon>Pseudomonadota</taxon>
        <taxon>Gammaproteobacteria</taxon>
        <taxon>Alteromonadales</taxon>
        <taxon>Psychromonadaceae</taxon>
        <taxon>Corallincola</taxon>
    </lineage>
</organism>
<keyword evidence="3" id="KW-1185">Reference proteome</keyword>
<evidence type="ECO:0008006" key="4">
    <source>
        <dbReference type="Google" id="ProtNLM"/>
    </source>
</evidence>
<reference evidence="2 3" key="1">
    <citation type="submission" date="2018-07" db="EMBL/GenBank/DDBJ databases">
        <title>Corallincola holothuriorum sp. nov., a new facultative anaerobe isolated from sea cucumber Apostichopus japonicus.</title>
        <authorList>
            <person name="Xia H."/>
        </authorList>
    </citation>
    <scope>NUCLEOTIDE SEQUENCE [LARGE SCALE GENOMIC DNA]</scope>
    <source>
        <strain evidence="2 3">C4</strain>
    </source>
</reference>
<comment type="caution">
    <text evidence="2">The sequence shown here is derived from an EMBL/GenBank/DDBJ whole genome shotgun (WGS) entry which is preliminary data.</text>
</comment>
<evidence type="ECO:0000313" key="2">
    <source>
        <dbReference type="EMBL" id="RCU49089.1"/>
    </source>
</evidence>
<proteinExistence type="predicted"/>